<dbReference type="InterPro" id="IPR006076">
    <property type="entry name" value="FAD-dep_OxRdtase"/>
</dbReference>
<dbReference type="RefSeq" id="XP_022494101.1">
    <property type="nucleotide sequence ID" value="XM_022649922.1"/>
</dbReference>
<comment type="caution">
    <text evidence="2">The sequence shown here is derived from an EMBL/GenBank/DDBJ whole genome shotgun (WGS) entry which is preliminary data.</text>
</comment>
<dbReference type="OrthoDB" id="512662at2759"/>
<dbReference type="EMBL" id="LVCJ01000187">
    <property type="protein sequence ID" value="OAL18771.1"/>
    <property type="molecule type" value="Genomic_DNA"/>
</dbReference>
<evidence type="ECO:0000313" key="2">
    <source>
        <dbReference type="EMBL" id="OAL18771.1"/>
    </source>
</evidence>
<gene>
    <name evidence="2" type="ORF">AYO20_11705</name>
</gene>
<reference evidence="2 3" key="1">
    <citation type="submission" date="2016-03" db="EMBL/GenBank/DDBJ databases">
        <title>The draft genome sequence of Fonsecaea nubica causative agent of cutaneous subcutaneous infection in human host.</title>
        <authorList>
            <person name="Costa F."/>
            <person name="Sybren D.H."/>
            <person name="Raittz R.T."/>
            <person name="Weiss V.A."/>
            <person name="Leao A.C."/>
            <person name="Gomes R."/>
            <person name="De Souza E.M."/>
            <person name="Pedrosa F.O."/>
            <person name="Steffens M.B."/>
            <person name="Bombassaro A."/>
            <person name="Tadra-Sfeir M.Z."/>
            <person name="Moreno L.F."/>
            <person name="Najafzadeh M.J."/>
            <person name="Felipe M.S."/>
            <person name="Teixeira M."/>
            <person name="Sun J."/>
            <person name="Xi L."/>
            <person name="Castro M.A."/>
            <person name="Vicente V.A."/>
        </authorList>
    </citation>
    <scope>NUCLEOTIDE SEQUENCE [LARGE SCALE GENOMIC DNA]</scope>
    <source>
        <strain evidence="2 3">CBS 269.64</strain>
    </source>
</reference>
<dbReference type="AlphaFoldDB" id="A0A178BQQ9"/>
<dbReference type="SUPFAM" id="SSF51905">
    <property type="entry name" value="FAD/NAD(P)-binding domain"/>
    <property type="match status" value="1"/>
</dbReference>
<feature type="domain" description="FAD dependent oxidoreductase" evidence="1">
    <location>
        <begin position="60"/>
        <end position="460"/>
    </location>
</feature>
<sequence length="515" mass="56579">MVTPSNTKTWLKTPVGSNLLAQISADPGLPQPKPTVSSWQLPPHPEVAKIHSKELPRVTDYLIIGSGIAGCGVAKTLLEHPSSGSAIVTVLDARGLCSGATGRNGGQLVKPYALRFAQVAESFGVEMATKVARMALHTLEEMHKLANSYDEDLKKEANARRVTKRIVYMDEASWNRVLGAVDLYETHLPEEKGSFRYVPKEQVESEWNVKGGFGGYQFPAGVCWPYRLVTGVFKRLCDLYPGRINIETHTPATTILYDAETDPKYPYTVVTPRGVIRAATLVHCNNGHVGHLLPRMRGKIWPIRGTTSAQNAGPMFPDLSNKCSWTFLSDMHYDKATRTILMGWWYGLQNPPNGDIWIGGDHKRIEDVFTADDSTIGDYNRETITNILPTVFNRKWVPEKPKINGVWTGVMAQTADTLPFVGKLPDSITGRPGGKEWIAAGWNSYGMTNGLTSGEAVAKMILGEAPPSWFPEAYLPTEKRLGGSLMAPEAATLRFLEQSGIGSTLETSEAPRSKL</sequence>
<dbReference type="PANTHER" id="PTHR13847:SF213">
    <property type="entry name" value="DEPENDENT OXIDOREDUCTASE, PUTATIVE-RELATED"/>
    <property type="match status" value="1"/>
</dbReference>
<dbReference type="Gene3D" id="3.50.50.60">
    <property type="entry name" value="FAD/NAD(P)-binding domain"/>
    <property type="match status" value="1"/>
</dbReference>
<dbReference type="Pfam" id="PF01266">
    <property type="entry name" value="DAO"/>
    <property type="match status" value="1"/>
</dbReference>
<name>A0A178BQQ9_9EURO</name>
<dbReference type="Gene3D" id="3.30.9.10">
    <property type="entry name" value="D-Amino Acid Oxidase, subunit A, domain 2"/>
    <property type="match status" value="1"/>
</dbReference>
<organism evidence="2 3">
    <name type="scientific">Fonsecaea nubica</name>
    <dbReference type="NCBI Taxonomy" id="856822"/>
    <lineage>
        <taxon>Eukaryota</taxon>
        <taxon>Fungi</taxon>
        <taxon>Dikarya</taxon>
        <taxon>Ascomycota</taxon>
        <taxon>Pezizomycotina</taxon>
        <taxon>Eurotiomycetes</taxon>
        <taxon>Chaetothyriomycetidae</taxon>
        <taxon>Chaetothyriales</taxon>
        <taxon>Herpotrichiellaceae</taxon>
        <taxon>Fonsecaea</taxon>
    </lineage>
</organism>
<evidence type="ECO:0000313" key="3">
    <source>
        <dbReference type="Proteomes" id="UP000185904"/>
    </source>
</evidence>
<dbReference type="GO" id="GO:0005737">
    <property type="term" value="C:cytoplasm"/>
    <property type="evidence" value="ECO:0007669"/>
    <property type="project" value="TreeGrafter"/>
</dbReference>
<dbReference type="InterPro" id="IPR036188">
    <property type="entry name" value="FAD/NAD-bd_sf"/>
</dbReference>
<protein>
    <recommendedName>
        <fullName evidence="1">FAD dependent oxidoreductase domain-containing protein</fullName>
    </recommendedName>
</protein>
<dbReference type="PANTHER" id="PTHR13847">
    <property type="entry name" value="SARCOSINE DEHYDROGENASE-RELATED"/>
    <property type="match status" value="1"/>
</dbReference>
<evidence type="ECO:0000259" key="1">
    <source>
        <dbReference type="Pfam" id="PF01266"/>
    </source>
</evidence>
<keyword evidence="3" id="KW-1185">Reference proteome</keyword>
<dbReference type="Proteomes" id="UP000185904">
    <property type="component" value="Unassembled WGS sequence"/>
</dbReference>
<proteinExistence type="predicted"/>
<dbReference type="GeneID" id="34595075"/>
<accession>A0A178BQQ9</accession>